<sequence length="126" mass="14646">MSCAYYSEQRRRCHDVYGKFGEDCLAEELQEKRCLSLRHCRADANKYYGSRVEGLPKALCSSWAESFAFVNNSNGDLREMSLGKEFVEHHANARRYVNERPSVKKECQTIARDLARCLQKANMTRR</sequence>
<evidence type="ECO:0000313" key="2">
    <source>
        <dbReference type="Proteomes" id="UP001153069"/>
    </source>
</evidence>
<comment type="caution">
    <text evidence="1">The sequence shown here is derived from an EMBL/GenBank/DDBJ whole genome shotgun (WGS) entry which is preliminary data.</text>
</comment>
<reference evidence="1" key="1">
    <citation type="submission" date="2020-06" db="EMBL/GenBank/DDBJ databases">
        <authorList>
            <consortium name="Plant Systems Biology data submission"/>
        </authorList>
    </citation>
    <scope>NUCLEOTIDE SEQUENCE</scope>
    <source>
        <strain evidence="1">D6</strain>
    </source>
</reference>
<gene>
    <name evidence="1" type="ORF">SEMRO_132_G062590.1</name>
</gene>
<keyword evidence="2" id="KW-1185">Reference proteome</keyword>
<dbReference type="EMBL" id="CAICTM010000131">
    <property type="protein sequence ID" value="CAB9502274.1"/>
    <property type="molecule type" value="Genomic_DNA"/>
</dbReference>
<name>A0A9N8DKA0_9STRA</name>
<dbReference type="Proteomes" id="UP001153069">
    <property type="component" value="Unassembled WGS sequence"/>
</dbReference>
<evidence type="ECO:0000313" key="1">
    <source>
        <dbReference type="EMBL" id="CAB9502274.1"/>
    </source>
</evidence>
<protein>
    <submittedName>
        <fullName evidence="1">Uncharacterized protein</fullName>
    </submittedName>
</protein>
<accession>A0A9N8DKA0</accession>
<proteinExistence type="predicted"/>
<dbReference type="AlphaFoldDB" id="A0A9N8DKA0"/>
<organism evidence="1 2">
    <name type="scientific">Seminavis robusta</name>
    <dbReference type="NCBI Taxonomy" id="568900"/>
    <lineage>
        <taxon>Eukaryota</taxon>
        <taxon>Sar</taxon>
        <taxon>Stramenopiles</taxon>
        <taxon>Ochrophyta</taxon>
        <taxon>Bacillariophyta</taxon>
        <taxon>Bacillariophyceae</taxon>
        <taxon>Bacillariophycidae</taxon>
        <taxon>Naviculales</taxon>
        <taxon>Naviculaceae</taxon>
        <taxon>Seminavis</taxon>
    </lineage>
</organism>
<dbReference type="OrthoDB" id="43534at2759"/>